<keyword evidence="3 6" id="KW-0732">Signal</keyword>
<dbReference type="Gene3D" id="2.60.40.1220">
    <property type="match status" value="1"/>
</dbReference>
<dbReference type="InterPro" id="IPR007348">
    <property type="entry name" value="CopC_dom"/>
</dbReference>
<dbReference type="OrthoDB" id="9796814at2"/>
<proteinExistence type="inferred from homology"/>
<dbReference type="Pfam" id="PF04234">
    <property type="entry name" value="CopC"/>
    <property type="match status" value="1"/>
</dbReference>
<dbReference type="SUPFAM" id="SSF81296">
    <property type="entry name" value="E set domains"/>
    <property type="match status" value="1"/>
</dbReference>
<evidence type="ECO:0000256" key="1">
    <source>
        <dbReference type="ARBA" id="ARBA00004418"/>
    </source>
</evidence>
<reference evidence="8 9" key="1">
    <citation type="submission" date="2016-09" db="EMBL/GenBank/DDBJ databases">
        <title>Metabolic pathway, cell adaptation mechanisms and a novel monoxygenase revealed through proteogenomic-transcription analysis of a Sphingomonas haloaromaticamans strain degrading the fungicide ortho-phenylphenol.</title>
        <authorList>
            <person name="Perruchon C."/>
            <person name="Papadopoulou E.S."/>
            <person name="Rousidou C."/>
            <person name="Vasileiadis S."/>
            <person name="Tanou G."/>
            <person name="Amoutzias G."/>
            <person name="Molassiotis A."/>
            <person name="Karpouzas D.G."/>
        </authorList>
    </citation>
    <scope>NUCLEOTIDE SEQUENCE [LARGE SCALE GENOMIC DNA]</scope>
    <source>
        <strain evidence="8 9">P3</strain>
    </source>
</reference>
<evidence type="ECO:0000313" key="9">
    <source>
        <dbReference type="Proteomes" id="UP000179467"/>
    </source>
</evidence>
<dbReference type="InterPro" id="IPR047685">
    <property type="entry name" value="CopC-like"/>
</dbReference>
<comment type="similarity">
    <text evidence="2">Belongs to the CopC family.</text>
</comment>
<name>A0A1S1HBM2_9SPHN</name>
<protein>
    <submittedName>
        <fullName evidence="8">Copper resistance protein C</fullName>
    </submittedName>
</protein>
<evidence type="ECO:0000256" key="2">
    <source>
        <dbReference type="ARBA" id="ARBA00010509"/>
    </source>
</evidence>
<dbReference type="RefSeq" id="WP_070932575.1">
    <property type="nucleotide sequence ID" value="NZ_MIPT01000001.1"/>
</dbReference>
<dbReference type="GO" id="GO:0042597">
    <property type="term" value="C:periplasmic space"/>
    <property type="evidence" value="ECO:0007669"/>
    <property type="project" value="UniProtKB-SubCell"/>
</dbReference>
<feature type="signal peptide" evidence="6">
    <location>
        <begin position="1"/>
        <end position="24"/>
    </location>
</feature>
<evidence type="ECO:0000256" key="3">
    <source>
        <dbReference type="ARBA" id="ARBA00022729"/>
    </source>
</evidence>
<dbReference type="GO" id="GO:0005507">
    <property type="term" value="F:copper ion binding"/>
    <property type="evidence" value="ECO:0007669"/>
    <property type="project" value="InterPro"/>
</dbReference>
<sequence>MKFNPTAAIIATLATLLTPAAAFAHPRLVAATPAANATVVRTNTIRLTFSERLVPKLSTATLIMTGMPGMTNHRDMKMTGVTSAVAADGKSIVLTAAKPLPAGSYRADWVIVGADTHRITGKHSFSVR</sequence>
<comment type="caution">
    <text evidence="8">The sequence shown here is derived from an EMBL/GenBank/DDBJ whole genome shotgun (WGS) entry which is preliminary data.</text>
</comment>
<evidence type="ECO:0000256" key="4">
    <source>
        <dbReference type="ARBA" id="ARBA00022764"/>
    </source>
</evidence>
<accession>A0A1S1HBM2</accession>
<evidence type="ECO:0000259" key="7">
    <source>
        <dbReference type="Pfam" id="PF04234"/>
    </source>
</evidence>
<keyword evidence="5" id="KW-0186">Copper</keyword>
<evidence type="ECO:0000313" key="8">
    <source>
        <dbReference type="EMBL" id="OHT18831.1"/>
    </source>
</evidence>
<keyword evidence="4" id="KW-0574">Periplasm</keyword>
<dbReference type="InterPro" id="IPR014755">
    <property type="entry name" value="Cu-Rt/internalin_Ig-like"/>
</dbReference>
<dbReference type="Proteomes" id="UP000179467">
    <property type="component" value="Unassembled WGS sequence"/>
</dbReference>
<dbReference type="InterPro" id="IPR014756">
    <property type="entry name" value="Ig_E-set"/>
</dbReference>
<evidence type="ECO:0000256" key="6">
    <source>
        <dbReference type="SAM" id="SignalP"/>
    </source>
</evidence>
<evidence type="ECO:0000256" key="5">
    <source>
        <dbReference type="ARBA" id="ARBA00023008"/>
    </source>
</evidence>
<dbReference type="GO" id="GO:0046688">
    <property type="term" value="P:response to copper ion"/>
    <property type="evidence" value="ECO:0007669"/>
    <property type="project" value="InterPro"/>
</dbReference>
<organism evidence="8 9">
    <name type="scientific">Edaphosphingomonas haloaromaticamans</name>
    <dbReference type="NCBI Taxonomy" id="653954"/>
    <lineage>
        <taxon>Bacteria</taxon>
        <taxon>Pseudomonadati</taxon>
        <taxon>Pseudomonadota</taxon>
        <taxon>Alphaproteobacteria</taxon>
        <taxon>Sphingomonadales</taxon>
        <taxon>Rhizorhabdaceae</taxon>
        <taxon>Edaphosphingomonas</taxon>
    </lineage>
</organism>
<dbReference type="EMBL" id="MIPT01000001">
    <property type="protein sequence ID" value="OHT18831.1"/>
    <property type="molecule type" value="Genomic_DNA"/>
</dbReference>
<dbReference type="NCBIfam" id="NF033814">
    <property type="entry name" value="copper_CopC"/>
    <property type="match status" value="1"/>
</dbReference>
<feature type="domain" description="CopC" evidence="7">
    <location>
        <begin position="25"/>
        <end position="127"/>
    </location>
</feature>
<comment type="subcellular location">
    <subcellularLocation>
        <location evidence="1">Periplasm</location>
    </subcellularLocation>
</comment>
<keyword evidence="9" id="KW-1185">Reference proteome</keyword>
<gene>
    <name evidence="8" type="primary">pcoC_1</name>
    <name evidence="8" type="ORF">BHE75_00810</name>
</gene>
<feature type="chain" id="PRO_5010272896" evidence="6">
    <location>
        <begin position="25"/>
        <end position="128"/>
    </location>
</feature>
<dbReference type="AlphaFoldDB" id="A0A1S1HBM2"/>